<reference evidence="2" key="2">
    <citation type="journal article" date="2016" name="Sci. Rep.">
        <title>Dictyocaulus viviparus genome, variome and transcriptome elucidate lungworm biology and support future intervention.</title>
        <authorList>
            <person name="McNulty S.N."/>
            <person name="Strube C."/>
            <person name="Rosa B.A."/>
            <person name="Martin J.C."/>
            <person name="Tyagi R."/>
            <person name="Choi Y.J."/>
            <person name="Wang Q."/>
            <person name="Hallsworth Pepin K."/>
            <person name="Zhang X."/>
            <person name="Ozersky P."/>
            <person name="Wilson R.K."/>
            <person name="Sternberg P.W."/>
            <person name="Gasser R.B."/>
            <person name="Mitreva M."/>
        </authorList>
    </citation>
    <scope>NUCLEOTIDE SEQUENCE [LARGE SCALE GENOMIC DNA]</scope>
    <source>
        <strain evidence="2">HannoverDv2000</strain>
    </source>
</reference>
<dbReference type="GO" id="GO:0005737">
    <property type="term" value="C:cytoplasm"/>
    <property type="evidence" value="ECO:0007669"/>
    <property type="project" value="TreeGrafter"/>
</dbReference>
<dbReference type="PANTHER" id="PTHR21610:SF9">
    <property type="entry name" value="VON WILLEBRAND FACTOR A DOMAIN-CONTAINING PROTEIN 8"/>
    <property type="match status" value="1"/>
</dbReference>
<dbReference type="OrthoDB" id="5186at2759"/>
<feature type="non-terminal residue" evidence="1">
    <location>
        <position position="1"/>
    </location>
</feature>
<dbReference type="PANTHER" id="PTHR21610">
    <property type="entry name" value="VON WILLEBRAND FACTOR A DOMAIN-CONTAINING PROTEIN 8"/>
    <property type="match status" value="1"/>
</dbReference>
<evidence type="ECO:0000313" key="1">
    <source>
        <dbReference type="EMBL" id="KJH40798.1"/>
    </source>
</evidence>
<evidence type="ECO:0000313" key="2">
    <source>
        <dbReference type="Proteomes" id="UP000053766"/>
    </source>
</evidence>
<reference evidence="1 2" key="1">
    <citation type="submission" date="2013-11" db="EMBL/GenBank/DDBJ databases">
        <title>Draft genome of the bovine lungworm Dictyocaulus viviparus.</title>
        <authorList>
            <person name="Mitreva M."/>
        </authorList>
    </citation>
    <scope>NUCLEOTIDE SEQUENCE [LARGE SCALE GENOMIC DNA]</scope>
    <source>
        <strain evidence="1 2">HannoverDv2000</strain>
    </source>
</reference>
<keyword evidence="2" id="KW-1185">Reference proteome</keyword>
<sequence length="262" mass="29104">TLLLGDGRRIQPAGACSFDRSISLHPEFRIIMLANRPGFPFLGNDLFGVLGDLFSVHAVDNPSRDSELKMLKKYAPDVPDAILLKLVAVFTELRKMADEGVLQYPYSTRELLFPSDSLSTVVGNVFDFDAFSPEALRTIQEIFLKHGIPFGDQHSHGRVFLSHRFPFDPSSSVGEWGVRDDTPVMNVRTTESTLKLKECAWQIPMLDVNICSDGVVVGSTLIVAAVNPPRLYIIENLDISNQIVVCSQFCKASLKCDIMDEN</sequence>
<name>A0A0D8X8D1_DICVI</name>
<dbReference type="Proteomes" id="UP000053766">
    <property type="component" value="Unassembled WGS sequence"/>
</dbReference>
<protein>
    <submittedName>
        <fullName evidence="1">Uncharacterized protein</fullName>
    </submittedName>
</protein>
<dbReference type="EMBL" id="KN717012">
    <property type="protein sequence ID" value="KJH40798.1"/>
    <property type="molecule type" value="Genomic_DNA"/>
</dbReference>
<gene>
    <name evidence="1" type="ORF">DICVIV_13242</name>
</gene>
<accession>A0A0D8X8D1</accession>
<dbReference type="InterPro" id="IPR039891">
    <property type="entry name" value="VWA8"/>
</dbReference>
<dbReference type="STRING" id="29172.A0A0D8X8D1"/>
<proteinExistence type="predicted"/>
<dbReference type="AlphaFoldDB" id="A0A0D8X8D1"/>
<organism evidence="1 2">
    <name type="scientific">Dictyocaulus viviparus</name>
    <name type="common">Bovine lungworm</name>
    <dbReference type="NCBI Taxonomy" id="29172"/>
    <lineage>
        <taxon>Eukaryota</taxon>
        <taxon>Metazoa</taxon>
        <taxon>Ecdysozoa</taxon>
        <taxon>Nematoda</taxon>
        <taxon>Chromadorea</taxon>
        <taxon>Rhabditida</taxon>
        <taxon>Rhabditina</taxon>
        <taxon>Rhabditomorpha</taxon>
        <taxon>Strongyloidea</taxon>
        <taxon>Metastrongylidae</taxon>
        <taxon>Dictyocaulus</taxon>
    </lineage>
</organism>